<dbReference type="InterPro" id="IPR006311">
    <property type="entry name" value="TAT_signal"/>
</dbReference>
<reference evidence="2 3" key="1">
    <citation type="submission" date="2019-10" db="EMBL/GenBank/DDBJ databases">
        <title>Glycomyces albidus sp. nov., a novel actinomycete isolated from rhizosphere soil of wheat (Triticum aestivum L.).</title>
        <authorList>
            <person name="Qian L."/>
        </authorList>
    </citation>
    <scope>NUCLEOTIDE SEQUENCE [LARGE SCALE GENOMIC DNA]</scope>
    <source>
        <strain evidence="2 3">NEAU-7082</strain>
    </source>
</reference>
<accession>A0A6L5G463</accession>
<comment type="caution">
    <text evidence="2">The sequence shown here is derived from an EMBL/GenBank/DDBJ whole genome shotgun (WGS) entry which is preliminary data.</text>
</comment>
<sequence>MSRNPRESTGKPAGLRRFATAAAVVGAAAVLSVAMASPAQAEEAGGGSVTCGPGQSVAVYSTGTVGDWSHLVARGYDTVRRSGATTSPTTVYTRTTFNSISRWSVVADAFDRAGARCL</sequence>
<dbReference type="PROSITE" id="PS51318">
    <property type="entry name" value="TAT"/>
    <property type="match status" value="1"/>
</dbReference>
<evidence type="ECO:0000313" key="2">
    <source>
        <dbReference type="EMBL" id="MQM24443.1"/>
    </source>
</evidence>
<proteinExistence type="predicted"/>
<keyword evidence="3" id="KW-1185">Reference proteome</keyword>
<dbReference type="EMBL" id="WIAO01000002">
    <property type="protein sequence ID" value="MQM24443.1"/>
    <property type="molecule type" value="Genomic_DNA"/>
</dbReference>
<protein>
    <submittedName>
        <fullName evidence="2">Uncharacterized protein</fullName>
    </submittedName>
</protein>
<dbReference type="Proteomes" id="UP000477750">
    <property type="component" value="Unassembled WGS sequence"/>
</dbReference>
<feature type="signal peptide" evidence="1">
    <location>
        <begin position="1"/>
        <end position="41"/>
    </location>
</feature>
<organism evidence="2 3">
    <name type="scientific">Glycomyces albidus</name>
    <dbReference type="NCBI Taxonomy" id="2656774"/>
    <lineage>
        <taxon>Bacteria</taxon>
        <taxon>Bacillati</taxon>
        <taxon>Actinomycetota</taxon>
        <taxon>Actinomycetes</taxon>
        <taxon>Glycomycetales</taxon>
        <taxon>Glycomycetaceae</taxon>
        <taxon>Glycomyces</taxon>
    </lineage>
</organism>
<dbReference type="AlphaFoldDB" id="A0A6L5G463"/>
<evidence type="ECO:0000313" key="3">
    <source>
        <dbReference type="Proteomes" id="UP000477750"/>
    </source>
</evidence>
<evidence type="ECO:0000256" key="1">
    <source>
        <dbReference type="SAM" id="SignalP"/>
    </source>
</evidence>
<name>A0A6L5G463_9ACTN</name>
<dbReference type="RefSeq" id="WP_153023622.1">
    <property type="nucleotide sequence ID" value="NZ_WIAO01000002.1"/>
</dbReference>
<gene>
    <name evidence="2" type="ORF">GFD30_02430</name>
</gene>
<keyword evidence="1" id="KW-0732">Signal</keyword>
<feature type="chain" id="PRO_5027049135" evidence="1">
    <location>
        <begin position="42"/>
        <end position="118"/>
    </location>
</feature>